<keyword evidence="3" id="KW-1185">Reference proteome</keyword>
<evidence type="ECO:0000313" key="2">
    <source>
        <dbReference type="EMBL" id="PTB81125.1"/>
    </source>
</evidence>
<dbReference type="Proteomes" id="UP000240760">
    <property type="component" value="Unassembled WGS sequence"/>
</dbReference>
<accession>A0A2T4CHR8</accession>
<keyword evidence="1" id="KW-0732">Signal</keyword>
<organism evidence="2 3">
    <name type="scientific">Trichoderma longibrachiatum ATCC 18648</name>
    <dbReference type="NCBI Taxonomy" id="983965"/>
    <lineage>
        <taxon>Eukaryota</taxon>
        <taxon>Fungi</taxon>
        <taxon>Dikarya</taxon>
        <taxon>Ascomycota</taxon>
        <taxon>Pezizomycotina</taxon>
        <taxon>Sordariomycetes</taxon>
        <taxon>Hypocreomycetidae</taxon>
        <taxon>Hypocreales</taxon>
        <taxon>Hypocreaceae</taxon>
        <taxon>Trichoderma</taxon>
    </lineage>
</organism>
<evidence type="ECO:0008006" key="4">
    <source>
        <dbReference type="Google" id="ProtNLM"/>
    </source>
</evidence>
<evidence type="ECO:0000313" key="3">
    <source>
        <dbReference type="Proteomes" id="UP000240760"/>
    </source>
</evidence>
<dbReference type="AlphaFoldDB" id="A0A2T4CHR8"/>
<feature type="signal peptide" evidence="1">
    <location>
        <begin position="1"/>
        <end position="33"/>
    </location>
</feature>
<dbReference type="EMBL" id="KZ679126">
    <property type="protein sequence ID" value="PTB81125.1"/>
    <property type="molecule type" value="Genomic_DNA"/>
</dbReference>
<protein>
    <recommendedName>
        <fullName evidence="4">Secreted protein</fullName>
    </recommendedName>
</protein>
<proteinExistence type="predicted"/>
<feature type="chain" id="PRO_5015686027" description="Secreted protein" evidence="1">
    <location>
        <begin position="34"/>
        <end position="88"/>
    </location>
</feature>
<sequence length="88" mass="9145">MVYAASGFSTMDAPALLCSILLGTFMAVRSCHGSSSRVAKVVTSAEHNDRDASSRRALMMSTSTSKPAAVIHAAISTVFLAVDNIPQG</sequence>
<gene>
    <name evidence="2" type="ORF">M440DRAFT_1396283</name>
</gene>
<reference evidence="2 3" key="1">
    <citation type="submission" date="2016-07" db="EMBL/GenBank/DDBJ databases">
        <title>Multiple horizontal gene transfer events from other fungi enriched the ability of initially mycotrophic Trichoderma (Ascomycota) to feed on dead plant biomass.</title>
        <authorList>
            <consortium name="DOE Joint Genome Institute"/>
            <person name="Aerts A."/>
            <person name="Atanasova L."/>
            <person name="Chenthamara K."/>
            <person name="Zhang J."/>
            <person name="Grujic M."/>
            <person name="Henrissat B."/>
            <person name="Kuo A."/>
            <person name="Salamov A."/>
            <person name="Lipzen A."/>
            <person name="Labutti K."/>
            <person name="Barry K."/>
            <person name="Miao Y."/>
            <person name="Rahimi M.J."/>
            <person name="Shen Q."/>
            <person name="Grigoriev I.V."/>
            <person name="Kubicek C.P."/>
            <person name="Druzhinina I.S."/>
        </authorList>
    </citation>
    <scope>NUCLEOTIDE SEQUENCE [LARGE SCALE GENOMIC DNA]</scope>
    <source>
        <strain evidence="2 3">ATCC 18648</strain>
    </source>
</reference>
<name>A0A2T4CHR8_TRILO</name>
<evidence type="ECO:0000256" key="1">
    <source>
        <dbReference type="SAM" id="SignalP"/>
    </source>
</evidence>